<dbReference type="InterPro" id="IPR019843">
    <property type="entry name" value="DNA_pol-X_BS"/>
</dbReference>
<dbReference type="GO" id="GO:0006303">
    <property type="term" value="P:double-strand break repair via nonhomologous end joining"/>
    <property type="evidence" value="ECO:0007669"/>
    <property type="project" value="TreeGrafter"/>
</dbReference>
<proteinExistence type="inferred from homology"/>
<evidence type="ECO:0000256" key="7">
    <source>
        <dbReference type="ARBA" id="ARBA00049244"/>
    </source>
</evidence>
<dbReference type="InterPro" id="IPR010996">
    <property type="entry name" value="HHH_MUS81"/>
</dbReference>
<dbReference type="Pfam" id="PF14792">
    <property type="entry name" value="DNA_pol_B_palm"/>
    <property type="match status" value="1"/>
</dbReference>
<dbReference type="InterPro" id="IPR002054">
    <property type="entry name" value="DNA-dir_DNA_pol_X"/>
</dbReference>
<keyword evidence="4 8" id="KW-0227">DNA damage</keyword>
<name>A0A1V8THZ0_9PEZI</name>
<keyword evidence="2 8" id="KW-0808">Transferase</keyword>
<dbReference type="STRING" id="1507870.A0A1V8THZ0"/>
<organism evidence="11 12">
    <name type="scientific">Cryoendolithus antarcticus</name>
    <dbReference type="NCBI Taxonomy" id="1507870"/>
    <lineage>
        <taxon>Eukaryota</taxon>
        <taxon>Fungi</taxon>
        <taxon>Dikarya</taxon>
        <taxon>Ascomycota</taxon>
        <taxon>Pezizomycotina</taxon>
        <taxon>Dothideomycetes</taxon>
        <taxon>Dothideomycetidae</taxon>
        <taxon>Cladosporiales</taxon>
        <taxon>Cladosporiaceae</taxon>
        <taxon>Cryoendolithus</taxon>
    </lineage>
</organism>
<dbReference type="Gene3D" id="1.10.150.110">
    <property type="entry name" value="DNA polymerase beta, N-terminal domain-like"/>
    <property type="match status" value="1"/>
</dbReference>
<evidence type="ECO:0000259" key="10">
    <source>
        <dbReference type="SMART" id="SM00483"/>
    </source>
</evidence>
<dbReference type="InterPro" id="IPR022312">
    <property type="entry name" value="DNA_pol_X"/>
</dbReference>
<dbReference type="Pfam" id="PF14791">
    <property type="entry name" value="DNA_pol_B_thumb"/>
    <property type="match status" value="1"/>
</dbReference>
<dbReference type="InterPro" id="IPR028207">
    <property type="entry name" value="DNA_pol_B_palm_palm"/>
</dbReference>
<keyword evidence="6 8" id="KW-0234">DNA repair</keyword>
<dbReference type="OrthoDB" id="205514at2759"/>
<evidence type="ECO:0000256" key="1">
    <source>
        <dbReference type="ARBA" id="ARBA00008323"/>
    </source>
</evidence>
<keyword evidence="5 8" id="KW-0239">DNA-directed DNA polymerase</keyword>
<evidence type="ECO:0000256" key="4">
    <source>
        <dbReference type="ARBA" id="ARBA00022763"/>
    </source>
</evidence>
<dbReference type="InterPro" id="IPR002008">
    <property type="entry name" value="DNA_pol_X_beta-like"/>
</dbReference>
<dbReference type="InterPro" id="IPR027421">
    <property type="entry name" value="DNA_pol_lamdba_lyase_dom_sf"/>
</dbReference>
<keyword evidence="12" id="KW-1185">Reference proteome</keyword>
<dbReference type="PANTHER" id="PTHR11276:SF29">
    <property type="entry name" value="DNA POLYMERASE TYPE-X FAMILY PROTEIN POL4"/>
    <property type="match status" value="1"/>
</dbReference>
<gene>
    <name evidence="11" type="ORF">B0A48_05250</name>
</gene>
<dbReference type="EMBL" id="NAJO01000007">
    <property type="protein sequence ID" value="OQO10995.1"/>
    <property type="molecule type" value="Genomic_DNA"/>
</dbReference>
<dbReference type="SMART" id="SM00483">
    <property type="entry name" value="POLXc"/>
    <property type="match status" value="1"/>
</dbReference>
<dbReference type="FunFam" id="1.10.150.110:FF:000005">
    <property type="entry name" value="DNA polymerase POL4"/>
    <property type="match status" value="1"/>
</dbReference>
<evidence type="ECO:0000313" key="11">
    <source>
        <dbReference type="EMBL" id="OQO10995.1"/>
    </source>
</evidence>
<dbReference type="PRINTS" id="PR00870">
    <property type="entry name" value="DNAPOLXBETA"/>
</dbReference>
<feature type="region of interest" description="Disordered" evidence="9">
    <location>
        <begin position="80"/>
        <end position="104"/>
    </location>
</feature>
<dbReference type="CDD" id="cd00141">
    <property type="entry name" value="NT_POLXc"/>
    <property type="match status" value="1"/>
</dbReference>
<dbReference type="Proteomes" id="UP000192596">
    <property type="component" value="Unassembled WGS sequence"/>
</dbReference>
<comment type="caution">
    <text evidence="11">The sequence shown here is derived from an EMBL/GenBank/DDBJ whole genome shotgun (WGS) entry which is preliminary data.</text>
</comment>
<evidence type="ECO:0000256" key="8">
    <source>
        <dbReference type="RuleBase" id="RU366014"/>
    </source>
</evidence>
<feature type="region of interest" description="Disordered" evidence="9">
    <location>
        <begin position="239"/>
        <end position="272"/>
    </location>
</feature>
<dbReference type="InterPro" id="IPR029398">
    <property type="entry name" value="PolB_thumb"/>
</dbReference>
<evidence type="ECO:0000256" key="9">
    <source>
        <dbReference type="SAM" id="MobiDB-lite"/>
    </source>
</evidence>
<dbReference type="EC" id="2.7.7.7" evidence="8"/>
<dbReference type="SUPFAM" id="SSF81585">
    <property type="entry name" value="PsbU/PolX domain-like"/>
    <property type="match status" value="1"/>
</dbReference>
<evidence type="ECO:0000256" key="6">
    <source>
        <dbReference type="ARBA" id="ARBA00023204"/>
    </source>
</evidence>
<evidence type="ECO:0000313" key="12">
    <source>
        <dbReference type="Proteomes" id="UP000192596"/>
    </source>
</evidence>
<comment type="function">
    <text evidence="8">DNA polymerase that functions in several pathways of DNA repair. Involved in base excision repair (BER) responsible for repair of lesions that give rise to abasic (AP) sites in DNA. Also contributes to DNA double-strand break repair by non-homologous end joining and homologous recombination. Has both template-dependent and template-independent (terminal transferase) DNA polymerase activities. Has also a 5'-deoxyribose-5-phosphate lyase (dRP lyase) activity.</text>
</comment>
<keyword evidence="8" id="KW-0539">Nucleus</keyword>
<protein>
    <recommendedName>
        <fullName evidence="8">DNA polymerase</fullName>
        <ecNumber evidence="8">2.7.7.7</ecNumber>
    </recommendedName>
</protein>
<feature type="domain" description="DNA-directed DNA polymerase X" evidence="10">
    <location>
        <begin position="321"/>
        <end position="695"/>
    </location>
</feature>
<dbReference type="PANTHER" id="PTHR11276">
    <property type="entry name" value="DNA POLYMERASE TYPE-X FAMILY MEMBER"/>
    <property type="match status" value="1"/>
</dbReference>
<dbReference type="GO" id="GO:0003677">
    <property type="term" value="F:DNA binding"/>
    <property type="evidence" value="ECO:0007669"/>
    <property type="project" value="UniProtKB-UniRule"/>
</dbReference>
<dbReference type="GO" id="GO:0003887">
    <property type="term" value="F:DNA-directed DNA polymerase activity"/>
    <property type="evidence" value="ECO:0007669"/>
    <property type="project" value="UniProtKB-UniRule"/>
</dbReference>
<dbReference type="InParanoid" id="A0A1V8THZ0"/>
<keyword evidence="3 8" id="KW-0548">Nucleotidyltransferase</keyword>
<evidence type="ECO:0000256" key="5">
    <source>
        <dbReference type="ARBA" id="ARBA00022932"/>
    </source>
</evidence>
<dbReference type="InterPro" id="IPR037160">
    <property type="entry name" value="DNA_Pol_thumb_sf"/>
</dbReference>
<dbReference type="PRINTS" id="PR00869">
    <property type="entry name" value="DNAPOLX"/>
</dbReference>
<dbReference type="Gene3D" id="3.30.460.10">
    <property type="entry name" value="Beta Polymerase, domain 2"/>
    <property type="match status" value="1"/>
</dbReference>
<dbReference type="InterPro" id="IPR043519">
    <property type="entry name" value="NT_sf"/>
</dbReference>
<accession>A0A1V8THZ0</accession>
<dbReference type="Gene3D" id="1.10.150.20">
    <property type="entry name" value="5' to 3' exonuclease, C-terminal subdomain"/>
    <property type="match status" value="1"/>
</dbReference>
<dbReference type="PROSITE" id="PS00522">
    <property type="entry name" value="DNA_POLYMERASE_X"/>
    <property type="match status" value="1"/>
</dbReference>
<evidence type="ECO:0000256" key="2">
    <source>
        <dbReference type="ARBA" id="ARBA00022679"/>
    </source>
</evidence>
<dbReference type="Pfam" id="PF10391">
    <property type="entry name" value="DNA_pol_lambd_f"/>
    <property type="match status" value="1"/>
</dbReference>
<dbReference type="FunFam" id="3.30.210.10:FF:000005">
    <property type="entry name" value="DNA polymerase IV"/>
    <property type="match status" value="1"/>
</dbReference>
<comment type="similarity">
    <text evidence="1 8">Belongs to the DNA polymerase type-X family.</text>
</comment>
<dbReference type="AlphaFoldDB" id="A0A1V8THZ0"/>
<dbReference type="GO" id="GO:0005634">
    <property type="term" value="C:nucleus"/>
    <property type="evidence" value="ECO:0007669"/>
    <property type="project" value="UniProtKB-SubCell"/>
</dbReference>
<dbReference type="SUPFAM" id="SSF81301">
    <property type="entry name" value="Nucleotidyltransferase"/>
    <property type="match status" value="1"/>
</dbReference>
<dbReference type="Gene3D" id="3.30.210.10">
    <property type="entry name" value="DNA polymerase, thumb domain"/>
    <property type="match status" value="1"/>
</dbReference>
<dbReference type="Pfam" id="PF14716">
    <property type="entry name" value="HHH_8"/>
    <property type="match status" value="1"/>
</dbReference>
<dbReference type="SUPFAM" id="SSF47802">
    <property type="entry name" value="DNA polymerase beta, N-terminal domain-like"/>
    <property type="match status" value="1"/>
</dbReference>
<sequence>MFGFNEPMSKALDLSKLPPIFVSASHFAVEDRHTLEDNLLDVGAALTFDINEAGIVLSKATRKARIQYDFRAQGLWTEEVSARRDSSTDDNEVPVVSKLPTPSSTQKREVSEVVVLDDSSTASEGGEARRKKRKLVHLPVRKASVKDRKAKIASPPAPTDTLTMPLIQVVRVEWFHASKQAGSALPLEDFMIFQGRKVDKPTIEHAADYPKGKAEGVRKIAPAQAPMPTNTSPQSIIERAKEDAPTQSWPSDRFGKRKFGHREPSKASSWAAKPTMKTQHAHLLLTTTSEYDGDSSDLPEPPAWVKQGVKYACQRSTPRTNPNDVFLAQLKKIKVARLLTNDEIGVRAYSTSIAAIAAYPYKISSPKEILQLPGCDAKIANLFVEWANEGKIRMVDDIDSNEDLQHLRLFYEIWDVGPTTAREFYFERGWKDLDDVVEYGWKLLSRTQQIGVKYYEEFLDPIPRKEVEAIGATIQAHAEKIRDKGIQSTIVGGYRRGKEASGDVDIIVSHPDESKTLNIINDLVASLEEEGWITHTLLLSQNNSTRDQQTLPFRAGKSGGHGFDSLDKALVVWQDPNWPTKDADLAADPKAKNPNIHRRVDIIISPWRTVGCAVEGWSSGTTFQRDLRRYVKHTRDWKFDSSGVRHRGSGEVIDVEGFYKYEGKIGVGRATSMVQAEMRVFEGLGLEWREPEERCTG</sequence>
<comment type="catalytic activity">
    <reaction evidence="7 8">
        <text>DNA(n) + a 2'-deoxyribonucleoside 5'-triphosphate = DNA(n+1) + diphosphate</text>
        <dbReference type="Rhea" id="RHEA:22508"/>
        <dbReference type="Rhea" id="RHEA-COMP:17339"/>
        <dbReference type="Rhea" id="RHEA-COMP:17340"/>
        <dbReference type="ChEBI" id="CHEBI:33019"/>
        <dbReference type="ChEBI" id="CHEBI:61560"/>
        <dbReference type="ChEBI" id="CHEBI:173112"/>
        <dbReference type="EC" id="2.7.7.7"/>
    </reaction>
</comment>
<comment type="subcellular location">
    <subcellularLocation>
        <location evidence="8">Nucleus</location>
    </subcellularLocation>
</comment>
<reference evidence="12" key="1">
    <citation type="submission" date="2017-03" db="EMBL/GenBank/DDBJ databases">
        <title>Genomes of endolithic fungi from Antarctica.</title>
        <authorList>
            <person name="Coleine C."/>
            <person name="Masonjones S."/>
            <person name="Stajich J.E."/>
        </authorList>
    </citation>
    <scope>NUCLEOTIDE SEQUENCE [LARGE SCALE GENOMIC DNA]</scope>
    <source>
        <strain evidence="12">CCFEE 5527</strain>
    </source>
</reference>
<dbReference type="InterPro" id="IPR018944">
    <property type="entry name" value="DNA_pol_lambd_fingers_domain"/>
</dbReference>
<evidence type="ECO:0000256" key="3">
    <source>
        <dbReference type="ARBA" id="ARBA00022695"/>
    </source>
</evidence>
<dbReference type="GO" id="GO:0046872">
    <property type="term" value="F:metal ion binding"/>
    <property type="evidence" value="ECO:0007669"/>
    <property type="project" value="UniProtKB-UniRule"/>
</dbReference>